<dbReference type="Pfam" id="PF00041">
    <property type="entry name" value="fn3"/>
    <property type="match status" value="3"/>
</dbReference>
<feature type="compositionally biased region" description="Basic and acidic residues" evidence="4">
    <location>
        <begin position="2019"/>
        <end position="2036"/>
    </location>
</feature>
<dbReference type="Gene3D" id="2.60.40.10">
    <property type="entry name" value="Immunoglobulins"/>
    <property type="match status" value="14"/>
</dbReference>
<dbReference type="InterPro" id="IPR003599">
    <property type="entry name" value="Ig_sub"/>
</dbReference>
<protein>
    <submittedName>
        <fullName evidence="7">EEF1A2-binding protein 1</fullName>
    </submittedName>
</protein>
<feature type="domain" description="Ig-like" evidence="5">
    <location>
        <begin position="290"/>
        <end position="377"/>
    </location>
</feature>
<dbReference type="InterPro" id="IPR013098">
    <property type="entry name" value="Ig_I-set"/>
</dbReference>
<keyword evidence="3" id="KW-0393">Immunoglobulin domain</keyword>
<dbReference type="GO" id="GO:0045214">
    <property type="term" value="P:sarcomere organization"/>
    <property type="evidence" value="ECO:0007669"/>
    <property type="project" value="TreeGrafter"/>
</dbReference>
<name>A0A5A9NX09_9TELE</name>
<dbReference type="Pfam" id="PF07679">
    <property type="entry name" value="I-set"/>
    <property type="match status" value="9"/>
</dbReference>
<dbReference type="PANTHER" id="PTHR13817:SF180">
    <property type="entry name" value="IMMUNOGLOBULIN-LIKE AND FIBRONECTIN TYPE III DOMAIN-CONTAINING 1, TANDEM DUPLICATE 3-RELATED"/>
    <property type="match status" value="1"/>
</dbReference>
<sequence>MPGVMITQYVMELPRGKTTPDFTRKPIALTVQEGKVGIFKAVVSGDPAPTVTWSRNKADTSDPELYKIKYDQRSREHTLEIPNVKVEQADTYKCFATNPYGKATCTVTLGVMSDAQTNDPEDFRKMLKKTKIVKKRKEKPKKEGEIDPKFWEVMLSAKKSDYERVCHEFGVTDYRWMLKQLNLKKKEREDEQAKVVEKLDNMKPIEINTSGRAEFEFDMKLNDPNSKIFVYKNGDMLDFGDGSDDSSKHNMKKTGDKYLFSVNNVSLNDGGLYQVDVDDVNVFSTNFTIPDVEFNGMLMDAKAVEGHDAVFECILSGPSPQITWCANDVSVKHGDKYSITVSEDKLTHKLTVKDCKLEDKGMYTAIAGIKSSRASLAVDEDPNARGKGRGGAGEGTNDLARRLADEQARLQREKDEAARRAKSGDGGDGSGSLGFEDSSGGDARGKSGLGDEGTNDDVASGQHGMGRGDLVADELGGVESDVVGPSGTAGDGTDGKVGFANGLSDINALRGKSAELMCTLNTDKVDGVWYKNGEKLTSTDGVMICKDSCTHKLIIQNCNDADAGLYEFEVNGCRTQAMVRVGDLPEFDPDALQKFSNPVMVKAGQNASFKMSFPPQASLEIKWFNKGSRLHDGGSVKVLNESNHSRLQIKDCLRSDTGEIKIQLKNPFGSIEAVSSLIVLDKPGPPQGLLETNETTSSALELKWNPPKDDGGSEVTNYIIERQQVGQNTWKKVGDVLSNHLTFRDRSVSLGKRYTYRIYAQNLEGIMFPGPPAPPKVVSAFKNCINLTWAPPGEDGGTKILGYLMEKRKKDTNLWVTLNLVNEPIQGLKYAVKDVSEGSEYEFRVSAINMSGSGEPSAPSVMVCAKNPNMKPFFKDPEDFMVVRSGNSIRIKINYEASPMPEIRWLKNGKPVSPWNQIINTDGTSTLVVPSSKYSDSGVYTIVAKNSSGQTSFDIEVRVADEPKPPGPVELEQVVHGKVFITWAPSPNQENDDRLHYLVAEHNSNTRIWRTISDHLFSTTHTTNIQSGQEYHFRVYAKNDLGLSDPSDSPTWGFNSNRVSVPSNVSAMVSLERPPSILVPLKLHTTPKGYQCYMTCAVRGSPTPHVEWYHNGICINSNHNYYTTNAFGVCSMYILRVRDEDSGEYKVVAVNSLGRAECSTVLKVKGVSKLAQYCFIAEQNGAAALNLGSQRVSGWEKQLDYKYVEKIHKMKQIEVKTDGTAKFELDMKLKDPSSKISLFKDGEMLDYGDGTDDSKKHNMQKLGETFLFSIKDLGPEDAGLYQVDVEEANMFSTPLTLPDVEFDSMLKDMTVVQGQDAMFKCALSAPVPKITWCANDISLEHGDKYDVTVSENKQVHKLSVKNCKPEDKGVYSAIVGLKSSHGTLVVDEDPNAGGKGDDAYEQARRVAEEQIRLQREKDEGERTAQAEKEEANRRRALAKRDEAERRAQAERDEAARMTAQAERDEVARKALPGEKAQDERDEAARKALVERDEAARRKAQDERDEAARRAQEDRDEAARRKAQDERDEAARRAQEERDEAARRKAQDERDEAARRAQEERDEAARRKAQDERDEADRSAQEERDEAARRKAQEERDEAARRAQEERDEAARRKAQDESDEAARRAQEERDEAARRKAQDERDEAARRAQEERDKAARRKAQDERDEAERRAQEERDEAARRKAQEERDEAARRAQEERDEAARRKAQDERDEAARRAQEERDEAARRKAQEERDEAARRAQEERDEAARRKAHDERDEAARRAQVEQEAKENLADGIIKDDKRDGSDVNVSDGDETKKKRKRRPRVGELVPDTITDPGVHFLSGLSNTSANVGESAELSCKLSSEDSAGMWYKDGKKLESKDGLQLSKMVLITNIISTCQDKDSGTYKFEAEGHPPRIDAEALGKFSEPVIVKAGENASFKVHFSGKDPIKIQWFQEDEELLEGHSVQIEKSSTHSCLRLAKCQRRDTGEIKIKIRNKFDSVEAASQLIVLDDPRPTGPVELEQNVQGTVTVTWAPSPDEIRDDPSALHGDEEGLHQADVADSG</sequence>
<dbReference type="EMBL" id="SOYY01000013">
    <property type="protein sequence ID" value="KAA0713226.1"/>
    <property type="molecule type" value="Genomic_DNA"/>
</dbReference>
<feature type="domain" description="Fibronectin type-III" evidence="6">
    <location>
        <begin position="771"/>
        <end position="868"/>
    </location>
</feature>
<accession>A0A5A9NX09</accession>
<dbReference type="InterPro" id="IPR013783">
    <property type="entry name" value="Ig-like_fold"/>
</dbReference>
<dbReference type="InterPro" id="IPR036116">
    <property type="entry name" value="FN3_sf"/>
</dbReference>
<dbReference type="CDD" id="cd00063">
    <property type="entry name" value="FN3"/>
    <property type="match status" value="3"/>
</dbReference>
<feature type="domain" description="Ig-like" evidence="5">
    <location>
        <begin position="485"/>
        <end position="580"/>
    </location>
</feature>
<dbReference type="PROSITE" id="PS50835">
    <property type="entry name" value="IG_LIKE"/>
    <property type="match status" value="7"/>
</dbReference>
<feature type="compositionally biased region" description="Basic and acidic residues" evidence="4">
    <location>
        <begin position="410"/>
        <end position="425"/>
    </location>
</feature>
<feature type="domain" description="Ig-like" evidence="5">
    <location>
        <begin position="1074"/>
        <end position="1163"/>
    </location>
</feature>
<feature type="domain" description="Ig-like" evidence="5">
    <location>
        <begin position="20"/>
        <end position="108"/>
    </location>
</feature>
<feature type="region of interest" description="Disordered" evidence="4">
    <location>
        <begin position="1412"/>
        <end position="1812"/>
    </location>
</feature>
<dbReference type="SMART" id="SM00409">
    <property type="entry name" value="IG"/>
    <property type="match status" value="11"/>
</dbReference>
<dbReference type="InterPro" id="IPR040849">
    <property type="entry name" value="MyBP-C_THB"/>
</dbReference>
<feature type="region of interest" description="Disordered" evidence="4">
    <location>
        <begin position="374"/>
        <end position="398"/>
    </location>
</feature>
<feature type="domain" description="Ig-like" evidence="5">
    <location>
        <begin position="1817"/>
        <end position="1887"/>
    </location>
</feature>
<dbReference type="PRINTS" id="PR00014">
    <property type="entry name" value="FNTYPEIII"/>
</dbReference>
<dbReference type="FunFam" id="2.60.40.10:FF:001401">
    <property type="entry name" value="immunoglobulin-like and fibronectin type III domain-containing protein 1"/>
    <property type="match status" value="1"/>
</dbReference>
<dbReference type="GO" id="GO:0031430">
    <property type="term" value="C:M band"/>
    <property type="evidence" value="ECO:0007669"/>
    <property type="project" value="TreeGrafter"/>
</dbReference>
<dbReference type="InterPro" id="IPR003961">
    <property type="entry name" value="FN3_dom"/>
</dbReference>
<dbReference type="InterPro" id="IPR036179">
    <property type="entry name" value="Ig-like_dom_sf"/>
</dbReference>
<dbReference type="FunFam" id="2.60.40.10:FF:000031">
    <property type="entry name" value="Myosin-binding protein C, slow type"/>
    <property type="match status" value="2"/>
</dbReference>
<feature type="domain" description="Ig-like" evidence="5">
    <location>
        <begin position="868"/>
        <end position="958"/>
    </location>
</feature>
<dbReference type="PROSITE" id="PS50853">
    <property type="entry name" value="FN3"/>
    <property type="match status" value="2"/>
</dbReference>
<keyword evidence="2" id="KW-0677">Repeat</keyword>
<dbReference type="Proteomes" id="UP000324632">
    <property type="component" value="Chromosome 13"/>
</dbReference>
<comment type="similarity">
    <text evidence="1">Belongs to the protein kinase superfamily. CAMK Ser/Thr protein kinase family.</text>
</comment>
<dbReference type="FunFam" id="2.60.40.10:FF:001231">
    <property type="entry name" value="Immunoglobulin-like and fibronectin type III domain containing 1"/>
    <property type="match status" value="1"/>
</dbReference>
<feature type="compositionally biased region" description="Basic and acidic residues" evidence="4">
    <location>
        <begin position="1412"/>
        <end position="1786"/>
    </location>
</feature>
<dbReference type="SMART" id="SM00060">
    <property type="entry name" value="FN3"/>
    <property type="match status" value="3"/>
</dbReference>
<evidence type="ECO:0000256" key="3">
    <source>
        <dbReference type="ARBA" id="ARBA00023319"/>
    </source>
</evidence>
<dbReference type="Pfam" id="PF18362">
    <property type="entry name" value="THB"/>
    <property type="match status" value="1"/>
</dbReference>
<evidence type="ECO:0000313" key="7">
    <source>
        <dbReference type="EMBL" id="KAA0713226.1"/>
    </source>
</evidence>
<comment type="caution">
    <text evidence="7">The sequence shown here is derived from an EMBL/GenBank/DDBJ whole genome shotgun (WGS) entry which is preliminary data.</text>
</comment>
<organism evidence="7 8">
    <name type="scientific">Triplophysa tibetana</name>
    <dbReference type="NCBI Taxonomy" id="1572043"/>
    <lineage>
        <taxon>Eukaryota</taxon>
        <taxon>Metazoa</taxon>
        <taxon>Chordata</taxon>
        <taxon>Craniata</taxon>
        <taxon>Vertebrata</taxon>
        <taxon>Euteleostomi</taxon>
        <taxon>Actinopterygii</taxon>
        <taxon>Neopterygii</taxon>
        <taxon>Teleostei</taxon>
        <taxon>Ostariophysi</taxon>
        <taxon>Cypriniformes</taxon>
        <taxon>Nemacheilidae</taxon>
        <taxon>Triplophysa</taxon>
    </lineage>
</organism>
<feature type="domain" description="Ig-like" evidence="5">
    <location>
        <begin position="1298"/>
        <end position="1375"/>
    </location>
</feature>
<evidence type="ECO:0000256" key="2">
    <source>
        <dbReference type="ARBA" id="ARBA00022737"/>
    </source>
</evidence>
<evidence type="ECO:0000259" key="5">
    <source>
        <dbReference type="PROSITE" id="PS50835"/>
    </source>
</evidence>
<dbReference type="FunFam" id="2.60.40.10:FF:002294">
    <property type="entry name" value="Immunoglobulin-like and fibronectin type III domain-containing 1, tandem duplicate 3"/>
    <property type="match status" value="1"/>
</dbReference>
<dbReference type="SUPFAM" id="SSF48726">
    <property type="entry name" value="Immunoglobulin"/>
    <property type="match status" value="9"/>
</dbReference>
<evidence type="ECO:0000313" key="8">
    <source>
        <dbReference type="Proteomes" id="UP000324632"/>
    </source>
</evidence>
<feature type="domain" description="Fibronectin type-III" evidence="6">
    <location>
        <begin position="965"/>
        <end position="1057"/>
    </location>
</feature>
<gene>
    <name evidence="7" type="ORF">E1301_Tti024099</name>
</gene>
<reference evidence="7 8" key="1">
    <citation type="journal article" date="2019" name="Mol. Ecol. Resour.">
        <title>Chromosome-level genome assembly of Triplophysa tibetana, a fish adapted to the harsh high-altitude environment of the Tibetan Plateau.</title>
        <authorList>
            <person name="Yang X."/>
            <person name="Liu H."/>
            <person name="Ma Z."/>
            <person name="Zou Y."/>
            <person name="Zou M."/>
            <person name="Mao Y."/>
            <person name="Li X."/>
            <person name="Wang H."/>
            <person name="Chen T."/>
            <person name="Wang W."/>
            <person name="Yang R."/>
        </authorList>
    </citation>
    <scope>NUCLEOTIDE SEQUENCE [LARGE SCALE GENOMIC DNA]</scope>
    <source>
        <strain evidence="7">TTIB1903HZAU</strain>
        <tissue evidence="7">Muscle</tissue>
    </source>
</reference>
<proteinExistence type="inferred from homology"/>
<dbReference type="CDD" id="cd06503">
    <property type="entry name" value="ATP-synt_Fo_b"/>
    <property type="match status" value="3"/>
</dbReference>
<dbReference type="InterPro" id="IPR003598">
    <property type="entry name" value="Ig_sub2"/>
</dbReference>
<dbReference type="FunFam" id="2.60.40.10:FF:001097">
    <property type="entry name" value="Immunoglobulin-like and fibronectin type III domain-containing protein 1"/>
    <property type="match status" value="2"/>
</dbReference>
<dbReference type="SUPFAM" id="SSF49265">
    <property type="entry name" value="Fibronectin type III"/>
    <property type="match status" value="2"/>
</dbReference>
<evidence type="ECO:0000256" key="1">
    <source>
        <dbReference type="ARBA" id="ARBA00006692"/>
    </source>
</evidence>
<dbReference type="FunFam" id="2.60.40.10:FF:001232">
    <property type="entry name" value="Immunoglobulin-like and fibronectin type III domain-containing 1"/>
    <property type="match status" value="1"/>
</dbReference>
<evidence type="ECO:0000259" key="6">
    <source>
        <dbReference type="PROSITE" id="PS50853"/>
    </source>
</evidence>
<keyword evidence="8" id="KW-1185">Reference proteome</keyword>
<dbReference type="SMART" id="SM00408">
    <property type="entry name" value="IGc2"/>
    <property type="match status" value="6"/>
</dbReference>
<feature type="region of interest" description="Disordered" evidence="4">
    <location>
        <begin position="2013"/>
        <end position="2044"/>
    </location>
</feature>
<dbReference type="FunFam" id="2.60.40.10:FF:000080">
    <property type="entry name" value="Myosin light chain kinase, smooth muscle"/>
    <property type="match status" value="1"/>
</dbReference>
<dbReference type="PANTHER" id="PTHR13817">
    <property type="entry name" value="TITIN"/>
    <property type="match status" value="1"/>
</dbReference>
<dbReference type="InterPro" id="IPR007110">
    <property type="entry name" value="Ig-like_dom"/>
</dbReference>
<dbReference type="InterPro" id="IPR050964">
    <property type="entry name" value="Striated_Muscle_Regulatory"/>
</dbReference>
<evidence type="ECO:0000256" key="4">
    <source>
        <dbReference type="SAM" id="MobiDB-lite"/>
    </source>
</evidence>
<feature type="region of interest" description="Disordered" evidence="4">
    <location>
        <begin position="410"/>
        <end position="470"/>
    </location>
</feature>